<reference evidence="1" key="1">
    <citation type="submission" date="2021-01" db="EMBL/GenBank/DDBJ databases">
        <authorList>
            <person name="Corre E."/>
            <person name="Pelletier E."/>
            <person name="Niang G."/>
            <person name="Scheremetjew M."/>
            <person name="Finn R."/>
            <person name="Kale V."/>
            <person name="Holt S."/>
            <person name="Cochrane G."/>
            <person name="Meng A."/>
            <person name="Brown T."/>
            <person name="Cohen L."/>
        </authorList>
    </citation>
    <scope>NUCLEOTIDE SEQUENCE</scope>
    <source>
        <strain evidence="1">CCCM811</strain>
    </source>
</reference>
<gene>
    <name evidence="1" type="ORF">LGLO00237_LOCUS30542</name>
</gene>
<sequence length="102" mass="11683">MKLLHSRAHGIQLLKVSFNPLSPHLCYRGQRSHFCPLGCKCEKKKNRKMLTQTRKPVSKKKTPHRGLTVEFLGVFRPSRQTAEDGSRARIVRKQGQASFLDV</sequence>
<name>A0A7S3ZCB3_9EUKA</name>
<organism evidence="1">
    <name type="scientific">Lotharella globosa</name>
    <dbReference type="NCBI Taxonomy" id="91324"/>
    <lineage>
        <taxon>Eukaryota</taxon>
        <taxon>Sar</taxon>
        <taxon>Rhizaria</taxon>
        <taxon>Cercozoa</taxon>
        <taxon>Chlorarachniophyceae</taxon>
        <taxon>Lotharella</taxon>
    </lineage>
</organism>
<proteinExistence type="predicted"/>
<dbReference type="EMBL" id="HBIV01043509">
    <property type="protein sequence ID" value="CAE0678760.1"/>
    <property type="molecule type" value="Transcribed_RNA"/>
</dbReference>
<protein>
    <submittedName>
        <fullName evidence="1">Uncharacterized protein</fullName>
    </submittedName>
</protein>
<accession>A0A7S3ZCB3</accession>
<dbReference type="AlphaFoldDB" id="A0A7S3ZCB3"/>
<evidence type="ECO:0000313" key="1">
    <source>
        <dbReference type="EMBL" id="CAE0678760.1"/>
    </source>
</evidence>